<evidence type="ECO:0000259" key="4">
    <source>
        <dbReference type="Pfam" id="PF23099"/>
    </source>
</evidence>
<evidence type="ECO:0000313" key="5">
    <source>
        <dbReference type="EnsemblPlants" id="OMERI01G18970.3"/>
    </source>
</evidence>
<keyword evidence="6" id="KW-1185">Reference proteome</keyword>
<dbReference type="Gene3D" id="1.25.10.10">
    <property type="entry name" value="Leucine-rich Repeat Variant"/>
    <property type="match status" value="1"/>
</dbReference>
<protein>
    <submittedName>
        <fullName evidence="5">Uncharacterized protein</fullName>
    </submittedName>
</protein>
<feature type="domain" description="U3 small nucleolar RNA-associated protein 20 C-terminal" evidence="4">
    <location>
        <begin position="2071"/>
        <end position="2146"/>
    </location>
</feature>
<accession>A0A0E0C3V9</accession>
<dbReference type="Pfam" id="PF20416">
    <property type="entry name" value="UTP20"/>
    <property type="match status" value="1"/>
</dbReference>
<dbReference type="Pfam" id="PF07539">
    <property type="entry name" value="UTP20_N"/>
    <property type="match status" value="1"/>
</dbReference>
<evidence type="ECO:0000256" key="1">
    <source>
        <dbReference type="SAM" id="MobiDB-lite"/>
    </source>
</evidence>
<dbReference type="Proteomes" id="UP000008021">
    <property type="component" value="Chromosome 1"/>
</dbReference>
<dbReference type="EnsemblPlants" id="OMERI01G18970.3">
    <property type="protein sequence ID" value="OMERI01G18970.3"/>
    <property type="gene ID" value="OMERI01G18970"/>
</dbReference>
<dbReference type="GO" id="GO:0032040">
    <property type="term" value="C:small-subunit processome"/>
    <property type="evidence" value="ECO:0007669"/>
    <property type="project" value="TreeGrafter"/>
</dbReference>
<dbReference type="InterPro" id="IPR052575">
    <property type="entry name" value="SSU_processome_comp_20"/>
</dbReference>
<dbReference type="InterPro" id="IPR011430">
    <property type="entry name" value="UTP20_N"/>
</dbReference>
<feature type="domain" description="U3 small nucleolar RNA-associated protein 20 N-terminal" evidence="2">
    <location>
        <begin position="634"/>
        <end position="1245"/>
    </location>
</feature>
<evidence type="ECO:0000313" key="6">
    <source>
        <dbReference type="Proteomes" id="UP000008021"/>
    </source>
</evidence>
<dbReference type="InterPro" id="IPR046523">
    <property type="entry name" value="UTP20_dom"/>
</dbReference>
<organism evidence="5">
    <name type="scientific">Oryza meridionalis</name>
    <dbReference type="NCBI Taxonomy" id="40149"/>
    <lineage>
        <taxon>Eukaryota</taxon>
        <taxon>Viridiplantae</taxon>
        <taxon>Streptophyta</taxon>
        <taxon>Embryophyta</taxon>
        <taxon>Tracheophyta</taxon>
        <taxon>Spermatophyta</taxon>
        <taxon>Magnoliopsida</taxon>
        <taxon>Liliopsida</taxon>
        <taxon>Poales</taxon>
        <taxon>Poaceae</taxon>
        <taxon>BOP clade</taxon>
        <taxon>Oryzoideae</taxon>
        <taxon>Oryzeae</taxon>
        <taxon>Oryzinae</taxon>
        <taxon>Oryza</taxon>
    </lineage>
</organism>
<evidence type="ECO:0000259" key="3">
    <source>
        <dbReference type="Pfam" id="PF20416"/>
    </source>
</evidence>
<dbReference type="Pfam" id="PF23099">
    <property type="entry name" value="UTP20_C"/>
    <property type="match status" value="1"/>
</dbReference>
<dbReference type="PANTHER" id="PTHR17695:SF11">
    <property type="entry name" value="SMALL SUBUNIT PROCESSOME COMPONENT 20 HOMOLOG"/>
    <property type="match status" value="1"/>
</dbReference>
<name>A0A0E0C3V9_9ORYZ</name>
<dbReference type="Gramene" id="OMERI01G18970.3">
    <property type="protein sequence ID" value="OMERI01G18970.3"/>
    <property type="gene ID" value="OMERI01G18970"/>
</dbReference>
<reference evidence="5" key="2">
    <citation type="submission" date="2018-05" db="EMBL/GenBank/DDBJ databases">
        <title>OmerRS3 (Oryza meridionalis Reference Sequence Version 3).</title>
        <authorList>
            <person name="Zhang J."/>
            <person name="Kudrna D."/>
            <person name="Lee S."/>
            <person name="Talag J."/>
            <person name="Welchert J."/>
            <person name="Wing R.A."/>
        </authorList>
    </citation>
    <scope>NUCLEOTIDE SEQUENCE [LARGE SCALE GENOMIC DNA]</scope>
    <source>
        <strain evidence="5">cv. OR44</strain>
    </source>
</reference>
<dbReference type="GO" id="GO:0030686">
    <property type="term" value="C:90S preribosome"/>
    <property type="evidence" value="ECO:0007669"/>
    <property type="project" value="TreeGrafter"/>
</dbReference>
<feature type="domain" description="U3 small nucleolar RNA-associated protein 20" evidence="3">
    <location>
        <begin position="1459"/>
        <end position="1673"/>
    </location>
</feature>
<dbReference type="InterPro" id="IPR057525">
    <property type="entry name" value="UTP20_C"/>
</dbReference>
<dbReference type="SUPFAM" id="SSF48371">
    <property type="entry name" value="ARM repeat"/>
    <property type="match status" value="2"/>
</dbReference>
<feature type="region of interest" description="Disordered" evidence="1">
    <location>
        <begin position="873"/>
        <end position="893"/>
    </location>
</feature>
<dbReference type="InterPro" id="IPR016024">
    <property type="entry name" value="ARM-type_fold"/>
</dbReference>
<proteinExistence type="predicted"/>
<sequence>MATPAYAAVKCLNTSSSSRKRFVFKSFSQRVEEIDIDVYRSLHEVKAEPSSGSSFFLDALVEWRELNTADDFISFYEETIHLVQTLPQIVLHCEKIFSGLLKRINMKARLSLEPILMLVAALSRDILEDFLPHANAILALLSDGGDRDPEIMEQVFTSWSYVMMYLQKYLVKDVVQVLRITAPLRIFPKDYVREFMAESVSFVLRNAPNGQQIEGVRNVLLEAAKNPSPVHIDGITALLCHVMRGTYTRLHSRAGKIMEFLLSKSNLTTIQEKFPDEINICIKDGYMDHLKRLIDFLTFALQNSKQSDVADKANILKLVKSLVIILGNLSFISPFYDPVFKLTDLSMLVFVRKLLTKGPKIIQTFESQILRAASLGMTGECDQQNLLDLLSIFAVNLSSPNKDLRVLTLRILSYFGKMDQRLGTDEERPHKRQKTEDSGDDTIDMKYANVLDTLLAVESTPISVSTSRKIAIFVSRIQMSLSSKMVHEDYIPLLLHGIIGVLYNRFSDLWPPALDCLAVLISKHKELVWDQFIQFIATHQSNGPTVKNQDKLEATIQPQSIFDCFSIYLSTNYDCTPLETVATLLLQSLQKISDVAESRSRHLVPLFLTFMGYDNSNITSVDSYISNKCKGKQWKTILKEWLNVLRLMRNARSLYQSKILQEVLTKRVLDESDPDIQSKALDCLLNWKDEFLTPYSKSLKNLIDSKTLREELTTWAVSYDSLSIQKDHRSSVVPLVIRVLTPKLRKFKLLGSRKHTGVSHRKAILRFLMQFDSNELQLFFSLLLKSLIPGNLRLEIFGSQSDNLLGNISDIVEASTEICLENLTWKKANGFLHLVEEIFGTFGMAHISPVLDVLLLIVVRLLESCMRNLSSMNEENYPSKQSNGPDDECSMTMEAGNSMSLKEHSKDLPSADHNKLLIMLVKCNILSVVTPISYLTVMQESVSIKQLKDLRQEASSSEKPSSLFSCFMAMSQSPKLASLLGAHNLVPAIFSILTVKKASGSITSYALEFIENLIKLDTDLEQHGDHSLKKILVPHMDVLLHSLNDFVSYRRELHRKSGTWLGQSELRLFKLLMKYITDPSSAEHVLDLILPFFSKKDLNPDECLEALRVVGGILANLRCGVSAKILNALNPLLATAGLELRLCICDIYVGLSFHEPSVSTLAMLVRDLNAVSTSELGEVDYDTRIKAYDTIQPQSFLDMREEHVGAILSHCVYDMSSEELIFRQSASRALQSFLDFSASIMNNESKHCIETENNSNGIWTKGSIHQILEKTYLHNMGVAMSKDISIQKEDLEEDFFHNITHLQAGKRSKALSLFKQRIKDTEFSEDVTMKVFVPLFFNMFFDVKAGKGEQVRDVCLDTLSSIAAKVQWEHYRTILMRCFRELSLKPDKQKIILRLICAVLDSFHFMKPAHDVSRNSDAMNEDSDSSLTFSSTIVSSEKQHYLQKIVFPQVQKLLGADPEKVNVSINLVALKILKLLPVDYFESQLSSIIHRICNFLKNRLESIRDEARSALAASLKELGIGYLQFVVKILRAILKRGYELHVLGYTLHYLLSKTITSDINGRLNYCLEDLLAVVESDTLGDVAEQKEVEKIASKMKETKKRMSLETLKLISQCVTFKTHSLKLISPISSHLQKHLTPKLKTKLEMMLHNIALGIECNPSTETFDLFVFVYGLIKDTIAAGESQCKENAGSGHGQENTRRNKLLGLHDSGLQNSYIITKFAVALLRNRLKSIKLHKDDEELLSKCLALLIKLPLPSLKDNAILIKNVLMDIAQRAGNSNGHLVTSCLKLLADLLRGFRISLSDDQLQIIVHFPIFVDLQTNPSPVALSLLKAIVKRKLVSPEIYDIVVRIGELMVTTQTESIRQQCIQILLQFFLNYPLSEKRLQQHIDFFLANLSYEHPSGREAVLEMLHDILTRFPQRIVDEQGEKQNLWSASAQVIGLLVGDRSLGIGKHLNNILANAKQIMECSVIASGGLQVDLADETCLPFWKESYHSIAMMEKLLARFPELYFKQNMERMGKIAMQMQDTQMKIVFNCFSMISSALGAEVSLSYANLFLGPLYKVCEGFAGKVISDDVKQLADSVRDKMCDLIGTEKFVEVYNSVRKGLKQKRESRKQSEKLIAAVDPARHAKRKLRIAAKHREHKRRKIMTMKMGRWLR</sequence>
<evidence type="ECO:0000259" key="2">
    <source>
        <dbReference type="Pfam" id="PF07539"/>
    </source>
</evidence>
<dbReference type="PANTHER" id="PTHR17695">
    <property type="entry name" value="SMALL SUBUNIT PROCESSOME COMPONENT 20 HOMOLOG"/>
    <property type="match status" value="1"/>
</dbReference>
<reference evidence="5" key="1">
    <citation type="submission" date="2015-04" db="UniProtKB">
        <authorList>
            <consortium name="EnsemblPlants"/>
        </authorList>
    </citation>
    <scope>IDENTIFICATION</scope>
</reference>
<feature type="compositionally biased region" description="Polar residues" evidence="1">
    <location>
        <begin position="873"/>
        <end position="884"/>
    </location>
</feature>
<dbReference type="HOGENOM" id="CLU_000327_0_0_1"/>
<dbReference type="InterPro" id="IPR011989">
    <property type="entry name" value="ARM-like"/>
</dbReference>